<accession>A0A9P1IEC5</accession>
<organism evidence="2 3">
    <name type="scientific">Caenorhabditis angaria</name>
    <dbReference type="NCBI Taxonomy" id="860376"/>
    <lineage>
        <taxon>Eukaryota</taxon>
        <taxon>Metazoa</taxon>
        <taxon>Ecdysozoa</taxon>
        <taxon>Nematoda</taxon>
        <taxon>Chromadorea</taxon>
        <taxon>Rhabditida</taxon>
        <taxon>Rhabditina</taxon>
        <taxon>Rhabditomorpha</taxon>
        <taxon>Rhabditoidea</taxon>
        <taxon>Rhabditidae</taxon>
        <taxon>Peloderinae</taxon>
        <taxon>Caenorhabditis</taxon>
    </lineage>
</organism>
<feature type="signal peptide" evidence="1">
    <location>
        <begin position="1"/>
        <end position="16"/>
    </location>
</feature>
<comment type="caution">
    <text evidence="2">The sequence shown here is derived from an EMBL/GenBank/DDBJ whole genome shotgun (WGS) entry which is preliminary data.</text>
</comment>
<gene>
    <name evidence="2" type="ORF">CAMP_LOCUS5950</name>
</gene>
<proteinExistence type="predicted"/>
<keyword evidence="3" id="KW-1185">Reference proteome</keyword>
<name>A0A9P1IEC5_9PELO</name>
<evidence type="ECO:0000313" key="2">
    <source>
        <dbReference type="EMBL" id="CAI5443313.1"/>
    </source>
</evidence>
<feature type="chain" id="PRO_5040280819" description="DUF38 domain-containing protein" evidence="1">
    <location>
        <begin position="17"/>
        <end position="160"/>
    </location>
</feature>
<dbReference type="Proteomes" id="UP001152747">
    <property type="component" value="Unassembled WGS sequence"/>
</dbReference>
<reference evidence="2" key="1">
    <citation type="submission" date="2022-11" db="EMBL/GenBank/DDBJ databases">
        <authorList>
            <person name="Kikuchi T."/>
        </authorList>
    </citation>
    <scope>NUCLEOTIDE SEQUENCE</scope>
    <source>
        <strain evidence="2">PS1010</strain>
    </source>
</reference>
<evidence type="ECO:0008006" key="4">
    <source>
        <dbReference type="Google" id="ProtNLM"/>
    </source>
</evidence>
<evidence type="ECO:0000313" key="3">
    <source>
        <dbReference type="Proteomes" id="UP001152747"/>
    </source>
</evidence>
<keyword evidence="1" id="KW-0732">Signal</keyword>
<sequence length="160" mass="18718">MRIFLIFGALVALTTAYPLTSPNTDPEAQKIVEDFLFTSFRYFLQGNLTFLDNDFYLMDNEGNKATKYQLEIAFGPQLTILREKYENDEEFRKQVDELLNQKRDGDWSNCVIQFINNRFIEVKMIKDNLLVGYIILKPNDNFEGGYKLHRLVIVGELQTD</sequence>
<protein>
    <recommendedName>
        <fullName evidence="4">DUF38 domain-containing protein</fullName>
    </recommendedName>
</protein>
<dbReference type="EMBL" id="CANHGI010000002">
    <property type="protein sequence ID" value="CAI5443313.1"/>
    <property type="molecule type" value="Genomic_DNA"/>
</dbReference>
<dbReference type="AlphaFoldDB" id="A0A9P1IEC5"/>
<evidence type="ECO:0000256" key="1">
    <source>
        <dbReference type="SAM" id="SignalP"/>
    </source>
</evidence>